<organism evidence="2 3">
    <name type="scientific">Steinernema carpocapsae</name>
    <name type="common">Entomopathogenic nematode</name>
    <dbReference type="NCBI Taxonomy" id="34508"/>
    <lineage>
        <taxon>Eukaryota</taxon>
        <taxon>Metazoa</taxon>
        <taxon>Ecdysozoa</taxon>
        <taxon>Nematoda</taxon>
        <taxon>Chromadorea</taxon>
        <taxon>Rhabditida</taxon>
        <taxon>Tylenchina</taxon>
        <taxon>Panagrolaimomorpha</taxon>
        <taxon>Strongyloidoidea</taxon>
        <taxon>Steinernematidae</taxon>
        <taxon>Steinernema</taxon>
    </lineage>
</organism>
<keyword evidence="3" id="KW-1185">Reference proteome</keyword>
<evidence type="ECO:0000313" key="2">
    <source>
        <dbReference type="EMBL" id="TKR95482.1"/>
    </source>
</evidence>
<dbReference type="Proteomes" id="UP000298663">
    <property type="component" value="Unassembled WGS sequence"/>
</dbReference>
<keyword evidence="1" id="KW-1133">Transmembrane helix</keyword>
<sequence length="184" mass="20749">MTCFALLPKLFKPFQLPNLHLAMFVLFFVFIAFTSALPFYTIGKVPIPDNSIDSWPHADLTGKELLTQLKIWVSQQTPEDQANLNAFGAKISKIANNFEAILMEDAHSLSPKLEEALKAEMEILSDPKKGLWQKWAEMNTLVQSGTFLGTLEEKTDYYFKAVMKYLEKHGNPLLGPDSILGKQV</sequence>
<evidence type="ECO:0000256" key="1">
    <source>
        <dbReference type="SAM" id="Phobius"/>
    </source>
</evidence>
<reference evidence="2 3" key="2">
    <citation type="journal article" date="2019" name="G3 (Bethesda)">
        <title>Hybrid Assembly of the Genome of the Entomopathogenic Nematode Steinernema carpocapsae Identifies the X-Chromosome.</title>
        <authorList>
            <person name="Serra L."/>
            <person name="Macchietto M."/>
            <person name="Macias-Munoz A."/>
            <person name="McGill C.J."/>
            <person name="Rodriguez I.M."/>
            <person name="Rodriguez B."/>
            <person name="Murad R."/>
            <person name="Mortazavi A."/>
        </authorList>
    </citation>
    <scope>NUCLEOTIDE SEQUENCE [LARGE SCALE GENOMIC DNA]</scope>
    <source>
        <strain evidence="2 3">ALL</strain>
    </source>
</reference>
<feature type="transmembrane region" description="Helical" evidence="1">
    <location>
        <begin position="20"/>
        <end position="42"/>
    </location>
</feature>
<accession>A0A4U5PFZ3</accession>
<gene>
    <name evidence="2" type="ORF">L596_009647</name>
</gene>
<proteinExistence type="predicted"/>
<keyword evidence="1" id="KW-0472">Membrane</keyword>
<keyword evidence="1" id="KW-0812">Transmembrane</keyword>
<reference evidence="2 3" key="1">
    <citation type="journal article" date="2015" name="Genome Biol.">
        <title>Comparative genomics of Steinernema reveals deeply conserved gene regulatory networks.</title>
        <authorList>
            <person name="Dillman A.R."/>
            <person name="Macchietto M."/>
            <person name="Porter C.F."/>
            <person name="Rogers A."/>
            <person name="Williams B."/>
            <person name="Antoshechkin I."/>
            <person name="Lee M.M."/>
            <person name="Goodwin Z."/>
            <person name="Lu X."/>
            <person name="Lewis E.E."/>
            <person name="Goodrich-Blair H."/>
            <person name="Stock S.P."/>
            <person name="Adams B.J."/>
            <person name="Sternberg P.W."/>
            <person name="Mortazavi A."/>
        </authorList>
    </citation>
    <scope>NUCLEOTIDE SEQUENCE [LARGE SCALE GENOMIC DNA]</scope>
    <source>
        <strain evidence="2 3">ALL</strain>
    </source>
</reference>
<protein>
    <submittedName>
        <fullName evidence="2">Uncharacterized protein</fullName>
    </submittedName>
</protein>
<dbReference type="EMBL" id="AZBU02000002">
    <property type="protein sequence ID" value="TKR95482.1"/>
    <property type="molecule type" value="Genomic_DNA"/>
</dbReference>
<dbReference type="AlphaFoldDB" id="A0A4U5PFZ3"/>
<dbReference type="OrthoDB" id="10540257at2759"/>
<evidence type="ECO:0000313" key="3">
    <source>
        <dbReference type="Proteomes" id="UP000298663"/>
    </source>
</evidence>
<name>A0A4U5PFZ3_STECR</name>
<comment type="caution">
    <text evidence="2">The sequence shown here is derived from an EMBL/GenBank/DDBJ whole genome shotgun (WGS) entry which is preliminary data.</text>
</comment>